<dbReference type="RefSeq" id="WP_058934623.1">
    <property type="nucleotide sequence ID" value="NZ_CP013729.1"/>
</dbReference>
<gene>
    <name evidence="2" type="ORF">RD2015_1833</name>
</gene>
<dbReference type="AlphaFoldDB" id="A0A0U3MD86"/>
<accession>A0A0U3MD86</accession>
<evidence type="ECO:0000313" key="3">
    <source>
        <dbReference type="Proteomes" id="UP000060699"/>
    </source>
</evidence>
<evidence type="ECO:0000313" key="2">
    <source>
        <dbReference type="EMBL" id="ALV06313.1"/>
    </source>
</evidence>
<protein>
    <submittedName>
        <fullName evidence="2">Uncharacterized protein</fullName>
    </submittedName>
</protein>
<name>A0A0U3MD86_9BURK</name>
<sequence>MQFKTLTPDEALQLAGLPLDYEWSTLIGNGFIAASDDSHPQLADALEALNIYGAADLYLAAAERIVARVQHHMPVEDGLLRLQSAWAATVDPRYSTLADADPSKVAPDDAWTLPEWRVRRAIGGVVESLEAGETSMVRRFALGTLLMAEHVCGRDPAFRAWWAGAPQAKAQSSPRRADDRDYTFHDTQPPTPAELVAPSRHARLEGLNPATNPYLRSAADMAALGFTGEPYTV</sequence>
<reference evidence="2 3" key="1">
    <citation type="submission" date="2015-12" db="EMBL/GenBank/DDBJ databases">
        <title>Complete genome of Roseateles depolymerans KCTC 42856.</title>
        <authorList>
            <person name="Kim K.M."/>
        </authorList>
    </citation>
    <scope>NUCLEOTIDE SEQUENCE [LARGE SCALE GENOMIC DNA]</scope>
    <source>
        <strain evidence="2 3">KCTC 42856</strain>
    </source>
</reference>
<dbReference type="EMBL" id="CP013729">
    <property type="protein sequence ID" value="ALV06313.1"/>
    <property type="molecule type" value="Genomic_DNA"/>
</dbReference>
<dbReference type="KEGG" id="rdp:RD2015_1833"/>
<feature type="compositionally biased region" description="Basic and acidic residues" evidence="1">
    <location>
        <begin position="175"/>
        <end position="184"/>
    </location>
</feature>
<keyword evidence="3" id="KW-1185">Reference proteome</keyword>
<feature type="region of interest" description="Disordered" evidence="1">
    <location>
        <begin position="169"/>
        <end position="192"/>
    </location>
</feature>
<dbReference type="Proteomes" id="UP000060699">
    <property type="component" value="Chromosome"/>
</dbReference>
<proteinExistence type="predicted"/>
<organism evidence="2 3">
    <name type="scientific">Roseateles depolymerans</name>
    <dbReference type="NCBI Taxonomy" id="76731"/>
    <lineage>
        <taxon>Bacteria</taxon>
        <taxon>Pseudomonadati</taxon>
        <taxon>Pseudomonadota</taxon>
        <taxon>Betaproteobacteria</taxon>
        <taxon>Burkholderiales</taxon>
        <taxon>Sphaerotilaceae</taxon>
        <taxon>Roseateles</taxon>
    </lineage>
</organism>
<evidence type="ECO:0000256" key="1">
    <source>
        <dbReference type="SAM" id="MobiDB-lite"/>
    </source>
</evidence>